<protein>
    <submittedName>
        <fullName evidence="1">Uncharacterized protein</fullName>
    </submittedName>
</protein>
<evidence type="ECO:0000313" key="2">
    <source>
        <dbReference type="Proteomes" id="UP001176941"/>
    </source>
</evidence>
<evidence type="ECO:0000313" key="1">
    <source>
        <dbReference type="EMBL" id="CAI9167022.1"/>
    </source>
</evidence>
<dbReference type="EMBL" id="OX459962">
    <property type="protein sequence ID" value="CAI9167022.1"/>
    <property type="molecule type" value="Genomic_DNA"/>
</dbReference>
<reference evidence="1" key="1">
    <citation type="submission" date="2023-04" db="EMBL/GenBank/DDBJ databases">
        <authorList>
            <consortium name="ELIXIR-Norway"/>
        </authorList>
    </citation>
    <scope>NUCLEOTIDE SEQUENCE [LARGE SCALE GENOMIC DNA]</scope>
</reference>
<gene>
    <name evidence="1" type="ORF">MRATA1EN1_LOCUS15984</name>
</gene>
<sequence length="154" mass="16476">MSSTSDTRSPPRLAGHSDPWFGRRVCAEALTACLCLHLLGGMVPPTLGPPTASLGRLGLPSPRPPSHDHCYLGPLPTLPHGDRDLGAGPPSPSVTPTLINLLPLLAAPPLPPCTEARWNQWLLEFKKKKRQIINQSKVPTSTPANSMGAWDLAF</sequence>
<dbReference type="Proteomes" id="UP001176941">
    <property type="component" value="Chromosome 26"/>
</dbReference>
<accession>A0ABN8Z2H3</accession>
<keyword evidence="2" id="KW-1185">Reference proteome</keyword>
<name>A0ABN8Z2H3_RANTA</name>
<organism evidence="1 2">
    <name type="scientific">Rangifer tarandus platyrhynchus</name>
    <name type="common">Svalbard reindeer</name>
    <dbReference type="NCBI Taxonomy" id="3082113"/>
    <lineage>
        <taxon>Eukaryota</taxon>
        <taxon>Metazoa</taxon>
        <taxon>Chordata</taxon>
        <taxon>Craniata</taxon>
        <taxon>Vertebrata</taxon>
        <taxon>Euteleostomi</taxon>
        <taxon>Mammalia</taxon>
        <taxon>Eutheria</taxon>
        <taxon>Laurasiatheria</taxon>
        <taxon>Artiodactyla</taxon>
        <taxon>Ruminantia</taxon>
        <taxon>Pecora</taxon>
        <taxon>Cervidae</taxon>
        <taxon>Odocoileinae</taxon>
        <taxon>Rangifer</taxon>
    </lineage>
</organism>
<proteinExistence type="predicted"/>